<dbReference type="EMBL" id="PTJE01000001">
    <property type="protein sequence ID" value="PPK97084.1"/>
    <property type="molecule type" value="Genomic_DNA"/>
</dbReference>
<dbReference type="OrthoDB" id="1144266at2"/>
<protein>
    <submittedName>
        <fullName evidence="1">Uncharacterized protein</fullName>
    </submittedName>
</protein>
<reference evidence="1 2" key="1">
    <citation type="submission" date="2018-02" db="EMBL/GenBank/DDBJ databases">
        <title>Genomic Encyclopedia of Archaeal and Bacterial Type Strains, Phase II (KMG-II): from individual species to whole genera.</title>
        <authorList>
            <person name="Goeker M."/>
        </authorList>
    </citation>
    <scope>NUCLEOTIDE SEQUENCE [LARGE SCALE GENOMIC DNA]</scope>
    <source>
        <strain evidence="1 2">DSM 16809</strain>
    </source>
</reference>
<evidence type="ECO:0000313" key="1">
    <source>
        <dbReference type="EMBL" id="PPK97084.1"/>
    </source>
</evidence>
<sequence length="216" mass="25591">MNIMLESNIKILWNNAGKWQFEPYHYNPDRYINPEANLFVHNTFRTLDFIYEKEALILEFPDGRVVDILEEFISSHGKNLIIRDGTINQYEGTRDIITFYDEMGSMFRKDLRKSWHKSNVGRNTAASILAHEFIHAYHEQFEYEAYRARKNKKYPLWKTKFPHFPNDEEVLVTTNLGNQAIRKIGDDERTHYKRNYYPTISPITLEPAIPDGDVIV</sequence>
<proteinExistence type="predicted"/>
<name>A0A2S6IS40_9FLAO</name>
<evidence type="ECO:0000313" key="2">
    <source>
        <dbReference type="Proteomes" id="UP000239002"/>
    </source>
</evidence>
<dbReference type="Proteomes" id="UP000239002">
    <property type="component" value="Unassembled WGS sequence"/>
</dbReference>
<comment type="caution">
    <text evidence="1">The sequence shown here is derived from an EMBL/GenBank/DDBJ whole genome shotgun (WGS) entry which is preliminary data.</text>
</comment>
<gene>
    <name evidence="1" type="ORF">LY01_00911</name>
</gene>
<accession>A0A2S6IS40</accession>
<dbReference type="RefSeq" id="WP_104514598.1">
    <property type="nucleotide sequence ID" value="NZ_MQVW01000027.1"/>
</dbReference>
<dbReference type="AlphaFoldDB" id="A0A2S6IS40"/>
<keyword evidence="2" id="KW-1185">Reference proteome</keyword>
<organism evidence="1 2">
    <name type="scientific">Nonlabens xylanidelens</name>
    <dbReference type="NCBI Taxonomy" id="191564"/>
    <lineage>
        <taxon>Bacteria</taxon>
        <taxon>Pseudomonadati</taxon>
        <taxon>Bacteroidota</taxon>
        <taxon>Flavobacteriia</taxon>
        <taxon>Flavobacteriales</taxon>
        <taxon>Flavobacteriaceae</taxon>
        <taxon>Nonlabens</taxon>
    </lineage>
</organism>